<evidence type="ECO:0000313" key="3">
    <source>
        <dbReference type="Proteomes" id="UP000228568"/>
    </source>
</evidence>
<sequence>MLEGDSRGLFAKAVDAVTSKLPKSTAREAKNAVDDSEAARQEEFKIKATPQEAPLPDAGALESNIDDDDADRKKAA</sequence>
<evidence type="ECO:0000256" key="1">
    <source>
        <dbReference type="SAM" id="MobiDB-lite"/>
    </source>
</evidence>
<evidence type="ECO:0000313" key="2">
    <source>
        <dbReference type="EMBL" id="PIZ94243.1"/>
    </source>
</evidence>
<feature type="region of interest" description="Disordered" evidence="1">
    <location>
        <begin position="20"/>
        <end position="76"/>
    </location>
</feature>
<protein>
    <submittedName>
        <fullName evidence="2">Uncharacterized protein</fullName>
    </submittedName>
</protein>
<feature type="compositionally biased region" description="Basic and acidic residues" evidence="1">
    <location>
        <begin position="25"/>
        <end position="46"/>
    </location>
</feature>
<dbReference type="Proteomes" id="UP000228568">
    <property type="component" value="Unassembled WGS sequence"/>
</dbReference>
<organism evidence="2 3">
    <name type="scientific">Candidatus Magasanikbacteria bacterium CG_4_10_14_0_2_um_filter_37_12</name>
    <dbReference type="NCBI Taxonomy" id="1974637"/>
    <lineage>
        <taxon>Bacteria</taxon>
        <taxon>Candidatus Magasanikiibacteriota</taxon>
    </lineage>
</organism>
<name>A0A2M7V6E9_9BACT</name>
<dbReference type="AlphaFoldDB" id="A0A2M7V6E9"/>
<comment type="caution">
    <text evidence="2">The sequence shown here is derived from an EMBL/GenBank/DDBJ whole genome shotgun (WGS) entry which is preliminary data.</text>
</comment>
<accession>A0A2M7V6E9</accession>
<dbReference type="EMBL" id="PFPK01000047">
    <property type="protein sequence ID" value="PIZ94243.1"/>
    <property type="molecule type" value="Genomic_DNA"/>
</dbReference>
<reference evidence="3" key="1">
    <citation type="submission" date="2017-09" db="EMBL/GenBank/DDBJ databases">
        <title>Depth-based differentiation of microbial function through sediment-hosted aquifers and enrichment of novel symbionts in the deep terrestrial subsurface.</title>
        <authorList>
            <person name="Probst A.J."/>
            <person name="Ladd B."/>
            <person name="Jarett J.K."/>
            <person name="Geller-Mcgrath D.E."/>
            <person name="Sieber C.M.K."/>
            <person name="Emerson J.B."/>
            <person name="Anantharaman K."/>
            <person name="Thomas B.C."/>
            <person name="Malmstrom R."/>
            <person name="Stieglmeier M."/>
            <person name="Klingl A."/>
            <person name="Woyke T."/>
            <person name="Ryan C.M."/>
            <person name="Banfield J.F."/>
        </authorList>
    </citation>
    <scope>NUCLEOTIDE SEQUENCE [LARGE SCALE GENOMIC DNA]</scope>
</reference>
<proteinExistence type="predicted"/>
<gene>
    <name evidence="2" type="ORF">COX81_03975</name>
</gene>